<comment type="caution">
    <text evidence="3">The sequence shown here is derived from an EMBL/GenBank/DDBJ whole genome shotgun (WGS) entry which is preliminary data.</text>
</comment>
<protein>
    <submittedName>
        <fullName evidence="3">Cupin domain-containing protein</fullName>
    </submittedName>
</protein>
<dbReference type="InterPro" id="IPR014710">
    <property type="entry name" value="RmlC-like_jellyroll"/>
</dbReference>
<name>A0A844ZPH1_9SPHN</name>
<feature type="region of interest" description="Disordered" evidence="1">
    <location>
        <begin position="15"/>
        <end position="38"/>
    </location>
</feature>
<dbReference type="OrthoDB" id="5290459at2"/>
<dbReference type="InterPro" id="IPR013096">
    <property type="entry name" value="Cupin_2"/>
</dbReference>
<evidence type="ECO:0000313" key="4">
    <source>
        <dbReference type="Proteomes" id="UP000435243"/>
    </source>
</evidence>
<dbReference type="Gene3D" id="2.60.120.10">
    <property type="entry name" value="Jelly Rolls"/>
    <property type="match status" value="1"/>
</dbReference>
<dbReference type="CDD" id="cd02231">
    <property type="entry name" value="cupin_BLL6423-like"/>
    <property type="match status" value="1"/>
</dbReference>
<organism evidence="3 4">
    <name type="scientific">Alteraurantiacibacter aestuarii</name>
    <dbReference type="NCBI Taxonomy" id="650004"/>
    <lineage>
        <taxon>Bacteria</taxon>
        <taxon>Pseudomonadati</taxon>
        <taxon>Pseudomonadota</taxon>
        <taxon>Alphaproteobacteria</taxon>
        <taxon>Sphingomonadales</taxon>
        <taxon>Erythrobacteraceae</taxon>
        <taxon>Alteraurantiacibacter</taxon>
    </lineage>
</organism>
<feature type="domain" description="Cupin type-2" evidence="2">
    <location>
        <begin position="88"/>
        <end position="146"/>
    </location>
</feature>
<dbReference type="InterPro" id="IPR047142">
    <property type="entry name" value="OryJ/VirC-like"/>
</dbReference>
<dbReference type="EMBL" id="WTYY01000001">
    <property type="protein sequence ID" value="MXO87539.1"/>
    <property type="molecule type" value="Genomic_DNA"/>
</dbReference>
<dbReference type="SUPFAM" id="SSF51182">
    <property type="entry name" value="RmlC-like cupins"/>
    <property type="match status" value="1"/>
</dbReference>
<proteinExistence type="predicted"/>
<evidence type="ECO:0000313" key="3">
    <source>
        <dbReference type="EMBL" id="MXO87539.1"/>
    </source>
</evidence>
<gene>
    <name evidence="3" type="ORF">GRI32_02175</name>
</gene>
<dbReference type="RefSeq" id="WP_160589466.1">
    <property type="nucleotide sequence ID" value="NZ_BAAAFP010000002.1"/>
</dbReference>
<dbReference type="Proteomes" id="UP000435243">
    <property type="component" value="Unassembled WGS sequence"/>
</dbReference>
<dbReference type="PANTHER" id="PTHR36156:SF2">
    <property type="entry name" value="CUPIN TYPE-2 DOMAIN-CONTAINING PROTEIN"/>
    <property type="match status" value="1"/>
</dbReference>
<reference evidence="3 4" key="1">
    <citation type="submission" date="2019-12" db="EMBL/GenBank/DDBJ databases">
        <title>Genomic-based taxomic classification of the family Erythrobacteraceae.</title>
        <authorList>
            <person name="Xu L."/>
        </authorList>
    </citation>
    <scope>NUCLEOTIDE SEQUENCE [LARGE SCALE GENOMIC DNA]</scope>
    <source>
        <strain evidence="3 4">JCM 16339</strain>
    </source>
</reference>
<keyword evidence="4" id="KW-1185">Reference proteome</keyword>
<accession>A0A844ZPH1</accession>
<dbReference type="InterPro" id="IPR011051">
    <property type="entry name" value="RmlC_Cupin_sf"/>
</dbReference>
<dbReference type="AlphaFoldDB" id="A0A844ZPH1"/>
<evidence type="ECO:0000259" key="2">
    <source>
        <dbReference type="Pfam" id="PF07883"/>
    </source>
</evidence>
<dbReference type="Pfam" id="PF07883">
    <property type="entry name" value="Cupin_2"/>
    <property type="match status" value="1"/>
</dbReference>
<evidence type="ECO:0000256" key="1">
    <source>
        <dbReference type="SAM" id="MobiDB-lite"/>
    </source>
</evidence>
<dbReference type="PANTHER" id="PTHR36156">
    <property type="entry name" value="SLR2101 PROTEIN"/>
    <property type="match status" value="1"/>
</dbReference>
<sequence>MANWGRRVVTGHDASGKSIVLSDGRPPQNHPMSGPDVGADFIEIWHEGDPVPQLTAQPAAEPNERPFTIMPPSGHLMRFIELYPASAGGHKTVMHRTRTLDYALVIEGEVVLHLSDSEVVMRAGDVVVQRGTDHAWENRSDAVTRMAFFHIDARFSEDLLETLPQPLELME</sequence>